<dbReference type="Gene3D" id="2.40.420.20">
    <property type="match status" value="1"/>
</dbReference>
<keyword evidence="4 5" id="KW-0175">Coiled coil</keyword>
<dbReference type="GO" id="GO:1990961">
    <property type="term" value="P:xenobiotic detoxification by transmembrane export across the plasma membrane"/>
    <property type="evidence" value="ECO:0007669"/>
    <property type="project" value="InterPro"/>
</dbReference>
<protein>
    <submittedName>
        <fullName evidence="10">Secretion protein HlyD</fullName>
    </submittedName>
</protein>
<dbReference type="InterPro" id="IPR058627">
    <property type="entry name" value="MdtA-like_C"/>
</dbReference>
<dbReference type="EMBL" id="CP022115">
    <property type="protein sequence ID" value="ASJ23056.1"/>
    <property type="molecule type" value="Genomic_DNA"/>
</dbReference>
<feature type="region of interest" description="Disordered" evidence="6">
    <location>
        <begin position="381"/>
        <end position="406"/>
    </location>
</feature>
<evidence type="ECO:0000256" key="2">
    <source>
        <dbReference type="ARBA" id="ARBA00009477"/>
    </source>
</evidence>
<evidence type="ECO:0000256" key="3">
    <source>
        <dbReference type="ARBA" id="ARBA00022448"/>
    </source>
</evidence>
<dbReference type="GO" id="GO:0015562">
    <property type="term" value="F:efflux transmembrane transporter activity"/>
    <property type="evidence" value="ECO:0007669"/>
    <property type="project" value="TreeGrafter"/>
</dbReference>
<comment type="subcellular location">
    <subcellularLocation>
        <location evidence="1">Cell envelope</location>
    </subcellularLocation>
</comment>
<feature type="domain" description="Multidrug resistance protein MdtA-like C-terminal permuted SH3" evidence="9">
    <location>
        <begin position="326"/>
        <end position="387"/>
    </location>
</feature>
<feature type="region of interest" description="Disordered" evidence="6">
    <location>
        <begin position="262"/>
        <end position="289"/>
    </location>
</feature>
<dbReference type="SUPFAM" id="SSF111369">
    <property type="entry name" value="HlyD-like secretion proteins"/>
    <property type="match status" value="1"/>
</dbReference>
<dbReference type="Gene3D" id="2.40.30.170">
    <property type="match status" value="1"/>
</dbReference>
<accession>A0A248LF85</accession>
<feature type="compositionally biased region" description="Low complexity" evidence="6">
    <location>
        <begin position="273"/>
        <end position="289"/>
    </location>
</feature>
<dbReference type="PANTHER" id="PTHR30469:SF33">
    <property type="entry name" value="SLR1207 PROTEIN"/>
    <property type="match status" value="1"/>
</dbReference>
<dbReference type="Pfam" id="PF25876">
    <property type="entry name" value="HH_MFP_RND"/>
    <property type="match status" value="1"/>
</dbReference>
<keyword evidence="3" id="KW-0813">Transport</keyword>
<dbReference type="InterPro" id="IPR058624">
    <property type="entry name" value="MdtA-like_HH"/>
</dbReference>
<dbReference type="InterPro" id="IPR030190">
    <property type="entry name" value="MacA_alpha-hairpin_sf"/>
</dbReference>
<feature type="domain" description="Multidrug resistance protein MdtA-like barrel-sandwich hybrid" evidence="8">
    <location>
        <begin position="64"/>
        <end position="218"/>
    </location>
</feature>
<organism evidence="10 11">
    <name type="scientific">Laribacter hongkongensis</name>
    <dbReference type="NCBI Taxonomy" id="168471"/>
    <lineage>
        <taxon>Bacteria</taxon>
        <taxon>Pseudomonadati</taxon>
        <taxon>Pseudomonadota</taxon>
        <taxon>Betaproteobacteria</taxon>
        <taxon>Neisseriales</taxon>
        <taxon>Aquaspirillaceae</taxon>
        <taxon>Laribacter</taxon>
    </lineage>
</organism>
<gene>
    <name evidence="10" type="primary">hlyD</name>
    <name evidence="10" type="ORF">LHGZ1_0225</name>
</gene>
<evidence type="ECO:0000259" key="9">
    <source>
        <dbReference type="Pfam" id="PF25967"/>
    </source>
</evidence>
<dbReference type="Pfam" id="PF25917">
    <property type="entry name" value="BSH_RND"/>
    <property type="match status" value="1"/>
</dbReference>
<feature type="domain" description="Multidrug resistance protein MdtA-like alpha-helical hairpin" evidence="7">
    <location>
        <begin position="110"/>
        <end position="187"/>
    </location>
</feature>
<evidence type="ECO:0000256" key="4">
    <source>
        <dbReference type="ARBA" id="ARBA00023054"/>
    </source>
</evidence>
<dbReference type="GO" id="GO:1990281">
    <property type="term" value="C:efflux pump complex"/>
    <property type="evidence" value="ECO:0007669"/>
    <property type="project" value="TreeGrafter"/>
</dbReference>
<dbReference type="OrthoDB" id="9784484at2"/>
<proteinExistence type="inferred from homology"/>
<evidence type="ECO:0000259" key="7">
    <source>
        <dbReference type="Pfam" id="PF25876"/>
    </source>
</evidence>
<evidence type="ECO:0000256" key="6">
    <source>
        <dbReference type="SAM" id="MobiDB-lite"/>
    </source>
</evidence>
<dbReference type="AlphaFoldDB" id="A0A248LF85"/>
<evidence type="ECO:0000256" key="1">
    <source>
        <dbReference type="ARBA" id="ARBA00004196"/>
    </source>
</evidence>
<reference evidence="11" key="1">
    <citation type="submission" date="2017-06" db="EMBL/GenBank/DDBJ databases">
        <title>Whole genome sequence of Laribacter hongkongensis LHGZ1.</title>
        <authorList>
            <person name="Chen D."/>
            <person name="Wu H."/>
            <person name="Chen J."/>
        </authorList>
    </citation>
    <scope>NUCLEOTIDE SEQUENCE [LARGE SCALE GENOMIC DNA]</scope>
    <source>
        <strain evidence="11">LHGZ1</strain>
    </source>
</reference>
<sequence>MSLTLPSLLKQRRVRTGLVLVAAVLLAGLFWPRQPAQVYATAKVGRGNLEDTVLATGIIKAYKQVSVGAQVSGQIKKLHVGLGQAVKAGDLVAEIDPRTQQNTLLDAEAQLAAYQAQLAGKTATLAKARQDFVRQETMLKDDATSREAFDAARASLDSASADVGQLKAQIEQARIKVSTARLNLGYTTIVAPIDGVVVSLPVEEGQTVNAAQTTPTLIKLAQLDTMTVKAEISEGDVPRIKPGLPVYFTILGAPDTRYRTTLRSIDPGPVALSDDTSTTGSSSSSGSSAGSTAIYYYGLMDVDNPHRQLRIDMTAQVSIVLAEAKNVLTIPSTALGERQPSGDYTVRVLNADGQAETRTVRVGLNNNVRAEVKSGLKEGEQVIVGEQDAGAPPSQSGGRRRSPMGF</sequence>
<feature type="coiled-coil region" evidence="5">
    <location>
        <begin position="156"/>
        <end position="183"/>
    </location>
</feature>
<dbReference type="InterPro" id="IPR006143">
    <property type="entry name" value="RND_pump_MFP"/>
</dbReference>
<name>A0A248LF85_9NEIS</name>
<evidence type="ECO:0000313" key="10">
    <source>
        <dbReference type="EMBL" id="ASJ23056.1"/>
    </source>
</evidence>
<dbReference type="Pfam" id="PF25967">
    <property type="entry name" value="RND-MFP_C"/>
    <property type="match status" value="1"/>
</dbReference>
<comment type="similarity">
    <text evidence="2">Belongs to the membrane fusion protein (MFP) (TC 8.A.1) family.</text>
</comment>
<evidence type="ECO:0000259" key="8">
    <source>
        <dbReference type="Pfam" id="PF25917"/>
    </source>
</evidence>
<dbReference type="RefSeq" id="WP_088861859.1">
    <property type="nucleotide sequence ID" value="NZ_CP022115.1"/>
</dbReference>
<dbReference type="InterPro" id="IPR058625">
    <property type="entry name" value="MdtA-like_BSH"/>
</dbReference>
<dbReference type="GO" id="GO:0019898">
    <property type="term" value="C:extrinsic component of membrane"/>
    <property type="evidence" value="ECO:0007669"/>
    <property type="project" value="InterPro"/>
</dbReference>
<dbReference type="NCBIfam" id="TIGR01730">
    <property type="entry name" value="RND_mfp"/>
    <property type="match status" value="1"/>
</dbReference>
<evidence type="ECO:0000313" key="11">
    <source>
        <dbReference type="Proteomes" id="UP000197424"/>
    </source>
</evidence>
<evidence type="ECO:0000256" key="5">
    <source>
        <dbReference type="SAM" id="Coils"/>
    </source>
</evidence>
<dbReference type="Gene3D" id="6.10.140.1990">
    <property type="match status" value="1"/>
</dbReference>
<dbReference type="Proteomes" id="UP000197424">
    <property type="component" value="Chromosome"/>
</dbReference>
<dbReference type="Gene3D" id="2.40.50.100">
    <property type="match status" value="1"/>
</dbReference>
<dbReference type="GO" id="GO:0030313">
    <property type="term" value="C:cell envelope"/>
    <property type="evidence" value="ECO:0007669"/>
    <property type="project" value="UniProtKB-SubCell"/>
</dbReference>
<dbReference type="PANTHER" id="PTHR30469">
    <property type="entry name" value="MULTIDRUG RESISTANCE PROTEIN MDTA"/>
    <property type="match status" value="1"/>
</dbReference>
<dbReference type="GO" id="GO:1990195">
    <property type="term" value="C:macrolide transmembrane transporter complex"/>
    <property type="evidence" value="ECO:0007669"/>
    <property type="project" value="InterPro"/>
</dbReference>